<comment type="similarity">
    <text evidence="3 13">Belongs to the alpha-IPM synthase/homocitrate synthase family.</text>
</comment>
<evidence type="ECO:0000313" key="16">
    <source>
        <dbReference type="Proteomes" id="UP000616143"/>
    </source>
</evidence>
<reference evidence="15" key="2">
    <citation type="submission" date="2020-09" db="EMBL/GenBank/DDBJ databases">
        <authorList>
            <person name="Sun Q."/>
            <person name="Ohkuma M."/>
        </authorList>
    </citation>
    <scope>NUCLEOTIDE SEQUENCE</scope>
    <source>
        <strain evidence="15">JCM 31740</strain>
    </source>
</reference>
<dbReference type="Gene3D" id="3.20.20.70">
    <property type="entry name" value="Aldolase class I"/>
    <property type="match status" value="1"/>
</dbReference>
<dbReference type="AlphaFoldDB" id="A0A830H4N2"/>
<evidence type="ECO:0000256" key="12">
    <source>
        <dbReference type="ARBA" id="ARBA00052589"/>
    </source>
</evidence>
<dbReference type="PANTHER" id="PTHR10277">
    <property type="entry name" value="HOMOCITRATE SYNTHASE-RELATED"/>
    <property type="match status" value="1"/>
</dbReference>
<comment type="caution">
    <text evidence="15">The sequence shown here is derived from an EMBL/GenBank/DDBJ whole genome shotgun (WGS) entry which is preliminary data.</text>
</comment>
<dbReference type="PROSITE" id="PS00815">
    <property type="entry name" value="AIPM_HOMOCIT_SYNTH_1"/>
    <property type="match status" value="1"/>
</dbReference>
<accession>A0A830H4N2</accession>
<dbReference type="GO" id="GO:0003852">
    <property type="term" value="F:2-isopropylmalate synthase activity"/>
    <property type="evidence" value="ECO:0007669"/>
    <property type="project" value="UniProtKB-EC"/>
</dbReference>
<dbReference type="PROSITE" id="PS50991">
    <property type="entry name" value="PYR_CT"/>
    <property type="match status" value="1"/>
</dbReference>
<dbReference type="InterPro" id="IPR002034">
    <property type="entry name" value="AIPM/Hcit_synth_CS"/>
</dbReference>
<dbReference type="PROSITE" id="PS00816">
    <property type="entry name" value="AIPM_HOMOCIT_SYNTH_2"/>
    <property type="match status" value="1"/>
</dbReference>
<dbReference type="NCBIfam" id="TIGR02090">
    <property type="entry name" value="LEU1_arch"/>
    <property type="match status" value="1"/>
</dbReference>
<dbReference type="InterPro" id="IPR000891">
    <property type="entry name" value="PYR_CT"/>
</dbReference>
<evidence type="ECO:0000256" key="11">
    <source>
        <dbReference type="ARBA" id="ARBA00030312"/>
    </source>
</evidence>
<dbReference type="InterPro" id="IPR050073">
    <property type="entry name" value="2-IPM_HCS-like"/>
</dbReference>
<dbReference type="NCBIfam" id="NF041069">
    <property type="entry name" value="IPMS_Sufob"/>
    <property type="match status" value="1"/>
</dbReference>
<dbReference type="GO" id="GO:0009098">
    <property type="term" value="P:L-leucine biosynthetic process"/>
    <property type="evidence" value="ECO:0007669"/>
    <property type="project" value="UniProtKB-KW"/>
</dbReference>
<dbReference type="FunFam" id="1.10.238.260:FF:000001">
    <property type="entry name" value="2-isopropylmalate synthase"/>
    <property type="match status" value="1"/>
</dbReference>
<dbReference type="EC" id="2.3.3.13" evidence="5"/>
<dbReference type="OrthoDB" id="6555at2157"/>
<evidence type="ECO:0000256" key="13">
    <source>
        <dbReference type="RuleBase" id="RU003523"/>
    </source>
</evidence>
<evidence type="ECO:0000256" key="5">
    <source>
        <dbReference type="ARBA" id="ARBA00012973"/>
    </source>
</evidence>
<comment type="pathway">
    <text evidence="2">Amino-acid biosynthesis; L-leucine biosynthesis; L-leucine from 3-methyl-2-oxobutanoate: step 1/4.</text>
</comment>
<keyword evidence="10" id="KW-0100">Branched-chain amino acid biosynthesis</keyword>
<dbReference type="InterPro" id="IPR054948">
    <property type="entry name" value="IPMS"/>
</dbReference>
<evidence type="ECO:0000256" key="2">
    <source>
        <dbReference type="ARBA" id="ARBA00004689"/>
    </source>
</evidence>
<comment type="subunit">
    <text evidence="4">Homodimer.</text>
</comment>
<dbReference type="Pfam" id="PF22617">
    <property type="entry name" value="HCS_D2"/>
    <property type="match status" value="1"/>
</dbReference>
<sequence length="399" mass="44431">MRRRKHLYASLWHVLFEEKWVIVFSRRIRIFDTTLRDGEQAPNIDLTVDQKLKVAVRLRDLGVDVIEAGFPSSSTAEFEATKKINNLVGKDVEVTGLSRMVKEDIDRTLESGVESIHLFIATSDIHLKYKLKMTREQVEDRIYTMIKYAKDRGVTVEFSPEDATRTDREFLLHAVRTAISAGADRINIPDTVGVMDPFRMRELISDVVAVSKGRIVSVHCHNDFGLATANSVAGVVAGASQVHVTVNGIGERAGNASLEEVVMALKKLGGFEVNVKTWMLYDTSRMLSEMTGMPVPFFKPIVGDNAFGHEAGIHVHGVLENPETYEPMTPEEVGNFRRIALGKHSGIHGLKTMLREGGIELPDDKVRIVLERVKEMAGEGKRVTPQDAVKVAKEVMGSR</sequence>
<dbReference type="GeneID" id="38666940"/>
<reference evidence="15" key="1">
    <citation type="journal article" date="2014" name="Int. J. Syst. Evol. Microbiol.">
        <title>Complete genome sequence of Corynebacterium casei LMG S-19264T (=DSM 44701T), isolated from a smear-ripened cheese.</title>
        <authorList>
            <consortium name="US DOE Joint Genome Institute (JGI-PGF)"/>
            <person name="Walter F."/>
            <person name="Albersmeier A."/>
            <person name="Kalinowski J."/>
            <person name="Ruckert C."/>
        </authorList>
    </citation>
    <scope>NUCLEOTIDE SEQUENCE</scope>
    <source>
        <strain evidence="15">JCM 31740</strain>
    </source>
</reference>
<feature type="domain" description="Pyruvate carboxyltransferase" evidence="14">
    <location>
        <begin position="28"/>
        <end position="281"/>
    </location>
</feature>
<keyword evidence="9 13" id="KW-0808">Transferase</keyword>
<proteinExistence type="inferred from homology"/>
<evidence type="ECO:0000256" key="8">
    <source>
        <dbReference type="ARBA" id="ARBA00022605"/>
    </source>
</evidence>
<dbReference type="EMBL" id="BMQS01000037">
    <property type="protein sequence ID" value="GGU05662.1"/>
    <property type="molecule type" value="Genomic_DNA"/>
</dbReference>
<evidence type="ECO:0000256" key="1">
    <source>
        <dbReference type="ARBA" id="ARBA00001968"/>
    </source>
</evidence>
<comment type="cofactor">
    <cofactor evidence="1">
        <name>a divalent metal cation</name>
        <dbReference type="ChEBI" id="CHEBI:60240"/>
    </cofactor>
</comment>
<protein>
    <recommendedName>
        <fullName evidence="6">2-isopropylmalate synthase</fullName>
        <ecNumber evidence="5">2.3.3.13</ecNumber>
    </recommendedName>
    <alternativeName>
        <fullName evidence="11">Alpha-isopropylmalate synthase</fullName>
    </alternativeName>
</protein>
<evidence type="ECO:0000256" key="6">
    <source>
        <dbReference type="ARBA" id="ARBA00018198"/>
    </source>
</evidence>
<evidence type="ECO:0000256" key="9">
    <source>
        <dbReference type="ARBA" id="ARBA00022679"/>
    </source>
</evidence>
<evidence type="ECO:0000313" key="15">
    <source>
        <dbReference type="EMBL" id="GGU05662.1"/>
    </source>
</evidence>
<dbReference type="InterPro" id="IPR013785">
    <property type="entry name" value="Aldolase_TIM"/>
</dbReference>
<evidence type="ECO:0000256" key="4">
    <source>
        <dbReference type="ARBA" id="ARBA00011738"/>
    </source>
</evidence>
<dbReference type="Proteomes" id="UP000616143">
    <property type="component" value="Unassembled WGS sequence"/>
</dbReference>
<name>A0A830H4N2_9CREN</name>
<evidence type="ECO:0000259" key="14">
    <source>
        <dbReference type="PROSITE" id="PS50991"/>
    </source>
</evidence>
<dbReference type="CDD" id="cd07940">
    <property type="entry name" value="DRE_TIM_IPMS"/>
    <property type="match status" value="1"/>
</dbReference>
<dbReference type="Gene3D" id="1.10.238.260">
    <property type="match status" value="1"/>
</dbReference>
<organism evidence="15 16">
    <name type="scientific">Sulfodiicoccus acidiphilus</name>
    <dbReference type="NCBI Taxonomy" id="1670455"/>
    <lineage>
        <taxon>Archaea</taxon>
        <taxon>Thermoproteota</taxon>
        <taxon>Thermoprotei</taxon>
        <taxon>Sulfolobales</taxon>
        <taxon>Sulfolobaceae</taxon>
        <taxon>Sulfodiicoccus</taxon>
    </lineage>
</organism>
<gene>
    <name evidence="15" type="ORF">GCM10007116_22540</name>
</gene>
<evidence type="ECO:0000256" key="7">
    <source>
        <dbReference type="ARBA" id="ARBA00022430"/>
    </source>
</evidence>
<dbReference type="Pfam" id="PF00682">
    <property type="entry name" value="HMGL-like"/>
    <property type="match status" value="1"/>
</dbReference>
<keyword evidence="8" id="KW-0028">Amino-acid biosynthesis</keyword>
<dbReference type="FunFam" id="3.20.20.70:FF:000010">
    <property type="entry name" value="2-isopropylmalate synthase"/>
    <property type="match status" value="1"/>
</dbReference>
<dbReference type="RefSeq" id="WP_126450209.1">
    <property type="nucleotide sequence ID" value="NZ_AP018553.1"/>
</dbReference>
<comment type="catalytic activity">
    <reaction evidence="12">
        <text>3-methyl-2-oxobutanoate + acetyl-CoA + H2O = (2S)-2-isopropylmalate + CoA + H(+)</text>
        <dbReference type="Rhea" id="RHEA:21524"/>
        <dbReference type="ChEBI" id="CHEBI:1178"/>
        <dbReference type="ChEBI" id="CHEBI:11851"/>
        <dbReference type="ChEBI" id="CHEBI:15377"/>
        <dbReference type="ChEBI" id="CHEBI:15378"/>
        <dbReference type="ChEBI" id="CHEBI:57287"/>
        <dbReference type="ChEBI" id="CHEBI:57288"/>
        <dbReference type="EC" id="2.3.3.13"/>
    </reaction>
    <physiologicalReaction direction="left-to-right" evidence="12">
        <dbReference type="Rhea" id="RHEA:21525"/>
    </physiologicalReaction>
</comment>
<keyword evidence="7" id="KW-0432">Leucine biosynthesis</keyword>
<dbReference type="InterPro" id="IPR011830">
    <property type="entry name" value="LEU1_arch"/>
</dbReference>
<dbReference type="PANTHER" id="PTHR10277:SF9">
    <property type="entry name" value="2-ISOPROPYLMALATE SYNTHASE 1, CHLOROPLASTIC-RELATED"/>
    <property type="match status" value="1"/>
</dbReference>
<evidence type="ECO:0000256" key="10">
    <source>
        <dbReference type="ARBA" id="ARBA00023304"/>
    </source>
</evidence>
<dbReference type="SUPFAM" id="SSF51569">
    <property type="entry name" value="Aldolase"/>
    <property type="match status" value="1"/>
</dbReference>
<evidence type="ECO:0000256" key="3">
    <source>
        <dbReference type="ARBA" id="ARBA00006154"/>
    </source>
</evidence>
<dbReference type="InterPro" id="IPR054691">
    <property type="entry name" value="LeuA/HCS_post-cat"/>
</dbReference>